<evidence type="ECO:0000313" key="1">
    <source>
        <dbReference type="EMBL" id="KAH1171078.1"/>
    </source>
</evidence>
<gene>
    <name evidence="1" type="ORF">KIL84_006696</name>
</gene>
<protein>
    <submittedName>
        <fullName evidence="1">Uncharacterized protein</fullName>
    </submittedName>
</protein>
<comment type="caution">
    <text evidence="1">The sequence shown here is derived from an EMBL/GenBank/DDBJ whole genome shotgun (WGS) entry which is preliminary data.</text>
</comment>
<dbReference type="AlphaFoldDB" id="A0A9D3X1W8"/>
<sequence>MSVMTQTREYQCREPISGKGVWLPSLLELLLGWASIRLQGSWDVDTAQLGKYEDFVAGSGGVVCPSTSSAGQQELGGHPLQVHLPPIPEHQWAHLQEECVTERLQLPARGGADARAGERCGSLLPAV</sequence>
<keyword evidence="2" id="KW-1185">Reference proteome</keyword>
<organism evidence="1 2">
    <name type="scientific">Mauremys mutica</name>
    <name type="common">yellowpond turtle</name>
    <dbReference type="NCBI Taxonomy" id="74926"/>
    <lineage>
        <taxon>Eukaryota</taxon>
        <taxon>Metazoa</taxon>
        <taxon>Chordata</taxon>
        <taxon>Craniata</taxon>
        <taxon>Vertebrata</taxon>
        <taxon>Euteleostomi</taxon>
        <taxon>Archelosauria</taxon>
        <taxon>Testudinata</taxon>
        <taxon>Testudines</taxon>
        <taxon>Cryptodira</taxon>
        <taxon>Durocryptodira</taxon>
        <taxon>Testudinoidea</taxon>
        <taxon>Geoemydidae</taxon>
        <taxon>Geoemydinae</taxon>
        <taxon>Mauremys</taxon>
    </lineage>
</organism>
<name>A0A9D3X1W8_9SAUR</name>
<dbReference type="EMBL" id="JAHDVG010000483">
    <property type="protein sequence ID" value="KAH1171078.1"/>
    <property type="molecule type" value="Genomic_DNA"/>
</dbReference>
<dbReference type="Proteomes" id="UP000827986">
    <property type="component" value="Unassembled WGS sequence"/>
</dbReference>
<accession>A0A9D3X1W8</accession>
<evidence type="ECO:0000313" key="2">
    <source>
        <dbReference type="Proteomes" id="UP000827986"/>
    </source>
</evidence>
<proteinExistence type="predicted"/>
<reference evidence="1" key="1">
    <citation type="submission" date="2021-09" db="EMBL/GenBank/DDBJ databases">
        <title>The genome of Mauremys mutica provides insights into the evolution of semi-aquatic lifestyle.</title>
        <authorList>
            <person name="Gong S."/>
            <person name="Gao Y."/>
        </authorList>
    </citation>
    <scope>NUCLEOTIDE SEQUENCE</scope>
    <source>
        <strain evidence="1">MM-2020</strain>
        <tissue evidence="1">Muscle</tissue>
    </source>
</reference>